<sequence>MIKFILIIGLFMKAVIANSISRDEQFALSRDGFGRNNPDELFSGFFAPWPFVLYLLAGTFGFISLVSILAYTMGICRNPKK</sequence>
<keyword evidence="2" id="KW-0732">Signal</keyword>
<proteinExistence type="predicted"/>
<reference evidence="3 4" key="1">
    <citation type="journal article" date="2018" name="Sci. Rep.">
        <title>Genomic signatures of local adaptation to the degree of environmental predictability in rotifers.</title>
        <authorList>
            <person name="Franch-Gras L."/>
            <person name="Hahn C."/>
            <person name="Garcia-Roger E.M."/>
            <person name="Carmona M.J."/>
            <person name="Serra M."/>
            <person name="Gomez A."/>
        </authorList>
    </citation>
    <scope>NUCLEOTIDE SEQUENCE [LARGE SCALE GENOMIC DNA]</scope>
    <source>
        <strain evidence="3">HYR1</strain>
    </source>
</reference>
<comment type="caution">
    <text evidence="3">The sequence shown here is derived from an EMBL/GenBank/DDBJ whole genome shotgun (WGS) entry which is preliminary data.</text>
</comment>
<protein>
    <submittedName>
        <fullName evidence="3">Uncharacterized protein</fullName>
    </submittedName>
</protein>
<dbReference type="EMBL" id="REGN01000478">
    <property type="protein sequence ID" value="RNA41616.1"/>
    <property type="molecule type" value="Genomic_DNA"/>
</dbReference>
<dbReference type="Proteomes" id="UP000276133">
    <property type="component" value="Unassembled WGS sequence"/>
</dbReference>
<organism evidence="3 4">
    <name type="scientific">Brachionus plicatilis</name>
    <name type="common">Marine rotifer</name>
    <name type="synonym">Brachionus muelleri</name>
    <dbReference type="NCBI Taxonomy" id="10195"/>
    <lineage>
        <taxon>Eukaryota</taxon>
        <taxon>Metazoa</taxon>
        <taxon>Spiralia</taxon>
        <taxon>Gnathifera</taxon>
        <taxon>Rotifera</taxon>
        <taxon>Eurotatoria</taxon>
        <taxon>Monogononta</taxon>
        <taxon>Pseudotrocha</taxon>
        <taxon>Ploima</taxon>
        <taxon>Brachionidae</taxon>
        <taxon>Brachionus</taxon>
    </lineage>
</organism>
<evidence type="ECO:0000256" key="2">
    <source>
        <dbReference type="SAM" id="SignalP"/>
    </source>
</evidence>
<keyword evidence="1" id="KW-0812">Transmembrane</keyword>
<keyword evidence="1" id="KW-0472">Membrane</keyword>
<feature type="signal peptide" evidence="2">
    <location>
        <begin position="1"/>
        <end position="17"/>
    </location>
</feature>
<evidence type="ECO:0000313" key="3">
    <source>
        <dbReference type="EMBL" id="RNA41616.1"/>
    </source>
</evidence>
<keyword evidence="4" id="KW-1185">Reference proteome</keyword>
<dbReference type="AlphaFoldDB" id="A0A3M7T0R0"/>
<accession>A0A3M7T0R0</accession>
<gene>
    <name evidence="3" type="ORF">BpHYR1_003987</name>
</gene>
<evidence type="ECO:0000256" key="1">
    <source>
        <dbReference type="SAM" id="Phobius"/>
    </source>
</evidence>
<dbReference type="EMBL" id="REGN01000478">
    <property type="protein sequence ID" value="RNA41614.1"/>
    <property type="molecule type" value="Genomic_DNA"/>
</dbReference>
<feature type="transmembrane region" description="Helical" evidence="1">
    <location>
        <begin position="51"/>
        <end position="71"/>
    </location>
</feature>
<feature type="chain" id="PRO_5033385560" evidence="2">
    <location>
        <begin position="18"/>
        <end position="81"/>
    </location>
</feature>
<evidence type="ECO:0000313" key="4">
    <source>
        <dbReference type="Proteomes" id="UP000276133"/>
    </source>
</evidence>
<keyword evidence="1" id="KW-1133">Transmembrane helix</keyword>
<name>A0A3M7T0R0_BRAPC</name>